<dbReference type="KEGG" id="scm:SCHCO_02676156"/>
<protein>
    <submittedName>
        <fullName evidence="1">Uncharacterized protein</fullName>
    </submittedName>
</protein>
<dbReference type="AlphaFoldDB" id="D8PZG1"/>
<proteinExistence type="predicted"/>
<dbReference type="VEuPathDB" id="FungiDB:SCHCODRAFT_02676156"/>
<dbReference type="EMBL" id="GL377304">
    <property type="protein sequence ID" value="EFI99433.1"/>
    <property type="molecule type" value="Genomic_DNA"/>
</dbReference>
<dbReference type="Proteomes" id="UP000007431">
    <property type="component" value="Unassembled WGS sequence"/>
</dbReference>
<dbReference type="InParanoid" id="D8PZG1"/>
<keyword evidence="2" id="KW-1185">Reference proteome</keyword>
<reference evidence="1 2" key="1">
    <citation type="journal article" date="2010" name="Nat. Biotechnol.">
        <title>Genome sequence of the model mushroom Schizophyllum commune.</title>
        <authorList>
            <person name="Ohm R.A."/>
            <person name="de Jong J.F."/>
            <person name="Lugones L.G."/>
            <person name="Aerts A."/>
            <person name="Kothe E."/>
            <person name="Stajich J.E."/>
            <person name="de Vries R.P."/>
            <person name="Record E."/>
            <person name="Levasseur A."/>
            <person name="Baker S.E."/>
            <person name="Bartholomew K.A."/>
            <person name="Coutinho P.M."/>
            <person name="Erdmann S."/>
            <person name="Fowler T.J."/>
            <person name="Gathman A.C."/>
            <person name="Lombard V."/>
            <person name="Henrissat B."/>
            <person name="Knabe N."/>
            <person name="Kuees U."/>
            <person name="Lilly W.W."/>
            <person name="Lindquist E."/>
            <person name="Lucas S."/>
            <person name="Magnuson J.K."/>
            <person name="Piumi F."/>
            <person name="Raudaskoski M."/>
            <person name="Salamov A."/>
            <person name="Schmutz J."/>
            <person name="Schwarze F.W.M.R."/>
            <person name="vanKuyk P.A."/>
            <person name="Horton J.S."/>
            <person name="Grigoriev I.V."/>
            <person name="Woesten H.A.B."/>
        </authorList>
    </citation>
    <scope>NUCLEOTIDE SEQUENCE [LARGE SCALE GENOMIC DNA]</scope>
    <source>
        <strain evidence="2">H4-8 / FGSC 9210</strain>
    </source>
</reference>
<evidence type="ECO:0000313" key="2">
    <source>
        <dbReference type="Proteomes" id="UP000007431"/>
    </source>
</evidence>
<dbReference type="HOGENOM" id="CLU_918770_0_0_1"/>
<dbReference type="GeneID" id="9585383"/>
<accession>D8PZG1</accession>
<sequence length="305" mass="33887">MGRNYKKTLKKPTKIDYTISQGQIGRNPGPTKAQKRVYDLGAASIIPVSQSVCPATPIGSLAPLFPSSYTNRRLTLANTGTLLKEFKRFRERGISRFGVEVAYSLTNALLKEIPPYVNAHGLVSFVVNGQEIEPETLSQLYRVLGVTDAPGLVSARIALQGSRQKSSEPNLYVFLKQADALTHLSLCLPFGDKLALRAYLFSEEASRLVSLEIESTSNVQDQIFEGLMDPSSHCLASLRRLCLRLTGKKGLEVDLLLETLWQRHHWQGVTGPLHVEVVEEVDDEIREKGLQMGITFGEPDIFRHV</sequence>
<organism evidence="2">
    <name type="scientific">Schizophyllum commune (strain H4-8 / FGSC 9210)</name>
    <name type="common">Split gill fungus</name>
    <dbReference type="NCBI Taxonomy" id="578458"/>
    <lineage>
        <taxon>Eukaryota</taxon>
        <taxon>Fungi</taxon>
        <taxon>Dikarya</taxon>
        <taxon>Basidiomycota</taxon>
        <taxon>Agaricomycotina</taxon>
        <taxon>Agaricomycetes</taxon>
        <taxon>Agaricomycetidae</taxon>
        <taxon>Agaricales</taxon>
        <taxon>Schizophyllaceae</taxon>
        <taxon>Schizophyllum</taxon>
    </lineage>
</organism>
<dbReference type="OrthoDB" id="10303009at2759"/>
<dbReference type="RefSeq" id="XP_003034336.1">
    <property type="nucleotide sequence ID" value="XM_003034290.1"/>
</dbReference>
<evidence type="ECO:0000313" key="1">
    <source>
        <dbReference type="EMBL" id="EFI99433.1"/>
    </source>
</evidence>
<gene>
    <name evidence="1" type="ORF">SCHCODRAFT_233311</name>
</gene>
<name>D8PZG1_SCHCM</name>